<dbReference type="EMBL" id="RHJS01000002">
    <property type="protein sequence ID" value="RRK33997.1"/>
    <property type="molecule type" value="Genomic_DNA"/>
</dbReference>
<dbReference type="RefSeq" id="WP_125129172.1">
    <property type="nucleotide sequence ID" value="NZ_RHJS01000002.1"/>
</dbReference>
<proteinExistence type="predicted"/>
<comment type="caution">
    <text evidence="1">The sequence shown here is derived from an EMBL/GenBank/DDBJ whole genome shotgun (WGS) entry which is preliminary data.</text>
</comment>
<name>A0A426DMH8_9FIRM</name>
<accession>A0A426DMH8</accession>
<dbReference type="AlphaFoldDB" id="A0A426DMH8"/>
<dbReference type="InterPro" id="IPR036614">
    <property type="entry name" value="RusA-like_sf"/>
</dbReference>
<evidence type="ECO:0000313" key="2">
    <source>
        <dbReference type="Proteomes" id="UP000274920"/>
    </source>
</evidence>
<dbReference type="InterPro" id="IPR046082">
    <property type="entry name" value="DUF6100"/>
</dbReference>
<dbReference type="GO" id="GO:0000287">
    <property type="term" value="F:magnesium ion binding"/>
    <property type="evidence" value="ECO:0007669"/>
    <property type="project" value="InterPro"/>
</dbReference>
<protein>
    <submittedName>
        <fullName evidence="1">Uncharacterized protein</fullName>
    </submittedName>
</protein>
<dbReference type="SUPFAM" id="SSF103084">
    <property type="entry name" value="Holliday junction resolvase RusA"/>
    <property type="match status" value="1"/>
</dbReference>
<reference evidence="1" key="1">
    <citation type="submission" date="2018-10" db="EMBL/GenBank/DDBJ databases">
        <title>Schaedlerella arabinophila gen. nov. sp. nov., isolated from the mouse intestinal tract and comparative analysis with the genome of the closely related altered Schaedler flora strain ASF502.</title>
        <authorList>
            <person name="Miyake S."/>
            <person name="Soh M."/>
            <person name="Seedorf H."/>
        </authorList>
    </citation>
    <scope>NUCLEOTIDE SEQUENCE [LARGE SCALE GENOMIC DNA]</scope>
    <source>
        <strain evidence="1">DSM 106076</strain>
    </source>
</reference>
<gene>
    <name evidence="1" type="ORF">EBB54_23575</name>
</gene>
<dbReference type="GO" id="GO:0006310">
    <property type="term" value="P:DNA recombination"/>
    <property type="evidence" value="ECO:0007669"/>
    <property type="project" value="InterPro"/>
</dbReference>
<evidence type="ECO:0000313" key="1">
    <source>
        <dbReference type="EMBL" id="RRK33997.1"/>
    </source>
</evidence>
<keyword evidence="2" id="KW-1185">Reference proteome</keyword>
<dbReference type="Pfam" id="PF19595">
    <property type="entry name" value="DUF6100"/>
    <property type="match status" value="1"/>
</dbReference>
<organism evidence="1 2">
    <name type="scientific">Schaedlerella arabinosiphila</name>
    <dbReference type="NCBI Taxonomy" id="2044587"/>
    <lineage>
        <taxon>Bacteria</taxon>
        <taxon>Bacillati</taxon>
        <taxon>Bacillota</taxon>
        <taxon>Clostridia</taxon>
        <taxon>Lachnospirales</taxon>
        <taxon>Lachnospiraceae</taxon>
        <taxon>Schaedlerella</taxon>
    </lineage>
</organism>
<dbReference type="GO" id="GO:0006281">
    <property type="term" value="P:DNA repair"/>
    <property type="evidence" value="ECO:0007669"/>
    <property type="project" value="InterPro"/>
</dbReference>
<dbReference type="Proteomes" id="UP000274920">
    <property type="component" value="Unassembled WGS sequence"/>
</dbReference>
<sequence>MDSITIYQRLHSIENEVDKLSNTIFALKNTDLEKHGANYEKLSTDAALCAERIACRLRNLIRITDLTGKSAYMKEAVNALGIQVSYGDGILSVTLPGLFPKRRIRSSTAFLHDPLHYALKEFFTNHDVAPFKECVICFCLVYDRELPQHRIKDYDNMELKLILDVISSYALFDDSGLYCDAHHTTELGETDQTIIYIMEKDKFPDWLGNRMKAKNTLSENM</sequence>